<protein>
    <submittedName>
        <fullName evidence="8">Tight adherence protein B</fullName>
    </submittedName>
</protein>
<feature type="transmembrane region" description="Helical" evidence="6">
    <location>
        <begin position="106"/>
        <end position="124"/>
    </location>
</feature>
<evidence type="ECO:0000256" key="3">
    <source>
        <dbReference type="ARBA" id="ARBA00022692"/>
    </source>
</evidence>
<dbReference type="AlphaFoldDB" id="A0A495RKN1"/>
<evidence type="ECO:0000256" key="4">
    <source>
        <dbReference type="ARBA" id="ARBA00022989"/>
    </source>
</evidence>
<feature type="transmembrane region" description="Helical" evidence="6">
    <location>
        <begin position="83"/>
        <end position="100"/>
    </location>
</feature>
<dbReference type="PANTHER" id="PTHR35007">
    <property type="entry name" value="INTEGRAL MEMBRANE PROTEIN-RELATED"/>
    <property type="match status" value="1"/>
</dbReference>
<accession>A0A495RKN1</accession>
<dbReference type="Pfam" id="PF00482">
    <property type="entry name" value="T2SSF"/>
    <property type="match status" value="1"/>
</dbReference>
<gene>
    <name evidence="8" type="ORF">DES39_1112</name>
</gene>
<organism evidence="8 9">
    <name type="scientific">Orbus hercynius</name>
    <dbReference type="NCBI Taxonomy" id="593135"/>
    <lineage>
        <taxon>Bacteria</taxon>
        <taxon>Pseudomonadati</taxon>
        <taxon>Pseudomonadota</taxon>
        <taxon>Gammaproteobacteria</taxon>
        <taxon>Orbales</taxon>
        <taxon>Orbaceae</taxon>
        <taxon>Orbus</taxon>
    </lineage>
</organism>
<dbReference type="EMBL" id="RBWY01000001">
    <property type="protein sequence ID" value="RKS87864.1"/>
    <property type="molecule type" value="Genomic_DNA"/>
</dbReference>
<feature type="transmembrane region" description="Helical" evidence="6">
    <location>
        <begin position="247"/>
        <end position="265"/>
    </location>
</feature>
<evidence type="ECO:0000259" key="7">
    <source>
        <dbReference type="Pfam" id="PF00482"/>
    </source>
</evidence>
<feature type="transmembrane region" description="Helical" evidence="6">
    <location>
        <begin position="6"/>
        <end position="22"/>
    </location>
</feature>
<dbReference type="InterPro" id="IPR018076">
    <property type="entry name" value="T2SS_GspF_dom"/>
</dbReference>
<keyword evidence="9" id="KW-1185">Reference proteome</keyword>
<proteinExistence type="predicted"/>
<evidence type="ECO:0000313" key="8">
    <source>
        <dbReference type="EMBL" id="RKS87864.1"/>
    </source>
</evidence>
<evidence type="ECO:0000313" key="9">
    <source>
        <dbReference type="Proteomes" id="UP000278542"/>
    </source>
</evidence>
<feature type="domain" description="Type II secretion system protein GspF" evidence="7">
    <location>
        <begin position="141"/>
        <end position="264"/>
    </location>
</feature>
<evidence type="ECO:0000256" key="5">
    <source>
        <dbReference type="ARBA" id="ARBA00023136"/>
    </source>
</evidence>
<dbReference type="GO" id="GO:0005886">
    <property type="term" value="C:plasma membrane"/>
    <property type="evidence" value="ECO:0007669"/>
    <property type="project" value="UniProtKB-SubCell"/>
</dbReference>
<evidence type="ECO:0000256" key="6">
    <source>
        <dbReference type="SAM" id="Phobius"/>
    </source>
</evidence>
<keyword evidence="5 6" id="KW-0472">Membrane</keyword>
<dbReference type="Proteomes" id="UP000278542">
    <property type="component" value="Unassembled WGS sequence"/>
</dbReference>
<evidence type="ECO:0000256" key="2">
    <source>
        <dbReference type="ARBA" id="ARBA00022475"/>
    </source>
</evidence>
<comment type="caution">
    <text evidence="8">The sequence shown here is derived from an EMBL/GenBank/DDBJ whole genome shotgun (WGS) entry which is preliminary data.</text>
</comment>
<keyword evidence="4 6" id="KW-1133">Transmembrane helix</keyword>
<dbReference type="RefSeq" id="WP_121144732.1">
    <property type="nucleotide sequence ID" value="NZ_RBWY01000001.1"/>
</dbReference>
<evidence type="ECO:0000256" key="1">
    <source>
        <dbReference type="ARBA" id="ARBA00004651"/>
    </source>
</evidence>
<keyword evidence="3 6" id="KW-0812">Transmembrane</keyword>
<sequence length="308" mass="34940">MIAIIAITLITIAVINILSLRRRQARLHIFSKVTPKNTSLTTLLESQLQKDKQNFFATLFLSCKQTVQTQYDILLLGYSKTKLFGYLLVSIIVGMVFNRYYIGMNVYKTIIISLIVAIFMIIYVKKRALKKQFYDTFPEALATIIGAVSSGYAITTSFKTCGDTIDGMVGKTMKEINSRMEVGENLNNILMSSYRRLPFPEYYFFILTIMVNLDSGGELKEILSRLAKMLANNRILAKTRDSKTSELRMTVFILAAIPFGFILLLKMVSPIHYNYLFETASGNYILYYVVGSVTIGVVFIRSMINKVV</sequence>
<keyword evidence="2" id="KW-1003">Cell membrane</keyword>
<dbReference type="OrthoDB" id="5611741at2"/>
<feature type="transmembrane region" description="Helical" evidence="6">
    <location>
        <begin position="285"/>
        <end position="304"/>
    </location>
</feature>
<comment type="subcellular location">
    <subcellularLocation>
        <location evidence="1">Cell membrane</location>
        <topology evidence="1">Multi-pass membrane protein</topology>
    </subcellularLocation>
</comment>
<dbReference type="PANTHER" id="PTHR35007:SF2">
    <property type="entry name" value="PILUS ASSEMBLE PROTEIN"/>
    <property type="match status" value="1"/>
</dbReference>
<name>A0A495RKN1_9GAMM</name>
<reference evidence="8 9" key="1">
    <citation type="submission" date="2018-10" db="EMBL/GenBank/DDBJ databases">
        <title>Genomic Encyclopedia of Type Strains, Phase IV (KMG-IV): sequencing the most valuable type-strain genomes for metagenomic binning, comparative biology and taxonomic classification.</title>
        <authorList>
            <person name="Goeker M."/>
        </authorList>
    </citation>
    <scope>NUCLEOTIDE SEQUENCE [LARGE SCALE GENOMIC DNA]</scope>
    <source>
        <strain evidence="8 9">DSM 22228</strain>
    </source>
</reference>